<keyword evidence="2 5" id="KW-0812">Transmembrane</keyword>
<keyword evidence="4 5" id="KW-0472">Membrane</keyword>
<dbReference type="InterPro" id="IPR010432">
    <property type="entry name" value="RDD"/>
</dbReference>
<feature type="transmembrane region" description="Helical" evidence="5">
    <location>
        <begin position="21"/>
        <end position="41"/>
    </location>
</feature>
<evidence type="ECO:0000256" key="5">
    <source>
        <dbReference type="SAM" id="Phobius"/>
    </source>
</evidence>
<dbReference type="EMBL" id="CAEZYR010000221">
    <property type="protein sequence ID" value="CAB4775265.1"/>
    <property type="molecule type" value="Genomic_DNA"/>
</dbReference>
<evidence type="ECO:0000313" key="8">
    <source>
        <dbReference type="EMBL" id="CAB4943797.1"/>
    </source>
</evidence>
<reference evidence="8" key="1">
    <citation type="submission" date="2020-05" db="EMBL/GenBank/DDBJ databases">
        <authorList>
            <person name="Chiriac C."/>
            <person name="Salcher M."/>
            <person name="Ghai R."/>
            <person name="Kavagutti S V."/>
        </authorList>
    </citation>
    <scope>NUCLEOTIDE SEQUENCE</scope>
</reference>
<sequence>MTSSPPAHAEAAVAAPFGRRAFARLFDIAVVGVVAVPVLTLTLRDDYEGGVRFPIVVIVLYGLLPALFEARLLARSGATPGKRLSGLLVVRGATSAPPELLRSFTRALLTWSVPALAVLLLDRPVVAAVIVVVFGPAAIPGLRRDLGDLVTGTHVVYIGDVADEIDAVDDKEIPA</sequence>
<evidence type="ECO:0000256" key="1">
    <source>
        <dbReference type="ARBA" id="ARBA00004141"/>
    </source>
</evidence>
<dbReference type="GO" id="GO:0016020">
    <property type="term" value="C:membrane"/>
    <property type="evidence" value="ECO:0007669"/>
    <property type="project" value="UniProtKB-SubCell"/>
</dbReference>
<dbReference type="EMBL" id="CAFBMH010000268">
    <property type="protein sequence ID" value="CAB4943797.1"/>
    <property type="molecule type" value="Genomic_DNA"/>
</dbReference>
<proteinExistence type="predicted"/>
<feature type="transmembrane region" description="Helical" evidence="5">
    <location>
        <begin position="53"/>
        <end position="74"/>
    </location>
</feature>
<evidence type="ECO:0000256" key="3">
    <source>
        <dbReference type="ARBA" id="ARBA00022989"/>
    </source>
</evidence>
<evidence type="ECO:0000259" key="6">
    <source>
        <dbReference type="Pfam" id="PF06271"/>
    </source>
</evidence>
<evidence type="ECO:0000313" key="7">
    <source>
        <dbReference type="EMBL" id="CAB4775265.1"/>
    </source>
</evidence>
<keyword evidence="3 5" id="KW-1133">Transmembrane helix</keyword>
<feature type="domain" description="RDD" evidence="6">
    <location>
        <begin position="15"/>
        <end position="149"/>
    </location>
</feature>
<accession>A0A6J7JLL8</accession>
<comment type="subcellular location">
    <subcellularLocation>
        <location evidence="1">Membrane</location>
        <topology evidence="1">Multi-pass membrane protein</topology>
    </subcellularLocation>
</comment>
<evidence type="ECO:0000256" key="2">
    <source>
        <dbReference type="ARBA" id="ARBA00022692"/>
    </source>
</evidence>
<protein>
    <submittedName>
        <fullName evidence="8">Unannotated protein</fullName>
    </submittedName>
</protein>
<evidence type="ECO:0000256" key="4">
    <source>
        <dbReference type="ARBA" id="ARBA00023136"/>
    </source>
</evidence>
<gene>
    <name evidence="7" type="ORF">UFOPK2754_03328</name>
    <name evidence="8" type="ORF">UFOPK3543_03400</name>
</gene>
<dbReference type="Pfam" id="PF06271">
    <property type="entry name" value="RDD"/>
    <property type="match status" value="1"/>
</dbReference>
<organism evidence="8">
    <name type="scientific">freshwater metagenome</name>
    <dbReference type="NCBI Taxonomy" id="449393"/>
    <lineage>
        <taxon>unclassified sequences</taxon>
        <taxon>metagenomes</taxon>
        <taxon>ecological metagenomes</taxon>
    </lineage>
</organism>
<dbReference type="AlphaFoldDB" id="A0A6J7JLL8"/>
<name>A0A6J7JLL8_9ZZZZ</name>